<dbReference type="OrthoDB" id="102112at2"/>
<feature type="transmembrane region" description="Helical" evidence="1">
    <location>
        <begin position="78"/>
        <end position="95"/>
    </location>
</feature>
<keyword evidence="1" id="KW-0472">Membrane</keyword>
<evidence type="ECO:0000256" key="1">
    <source>
        <dbReference type="SAM" id="Phobius"/>
    </source>
</evidence>
<accession>A0A4P7PWM6</accession>
<evidence type="ECO:0008006" key="4">
    <source>
        <dbReference type="Google" id="ProtNLM"/>
    </source>
</evidence>
<feature type="transmembrane region" description="Helical" evidence="1">
    <location>
        <begin position="188"/>
        <end position="205"/>
    </location>
</feature>
<dbReference type="AlphaFoldDB" id="A0A4P7PWM6"/>
<feature type="transmembrane region" description="Helical" evidence="1">
    <location>
        <begin position="115"/>
        <end position="136"/>
    </location>
</feature>
<sequence length="425" mass="50338">MKHIKKIFFRFFFLYFFLTITPWFWLTYVPGLNYVTDFYTKGIQWIVFKCNDWFLHVKPKLNTEGYGSGDTSYAWAEFYTFIILSLVIAIIWTILNKKEKESRSLEYWLHNLIRYNLIMVAFSYGIIKLFGLQMPFPNLSQLATPLGEFLPMRFSWMFIGYSQPYQFFSGLMEVIVGLLLLYRRTIPLGLIVGLGVFVNVFAMNMCYDIPVKLYSMQIVICCFFLLAIDSRKYLNFFILNKPTIPTTGYNYHFTKRWQRVGRIVLKTAFIVLVVGLNIYECIDWYGQMHKEETSIIPQGVYNIKTFKKNNQLIAIDATDTLAWKDFIFDKGKLGSIKTADTTFWNKYGRAYFVYETDKSKQMINFKEGMSDSVPLFGMKYKFINKKILQLEGVFKKDTLFYELVKHDKKFPLAERQFHWISEANR</sequence>
<protein>
    <recommendedName>
        <fullName evidence="4">DoxX family protein</fullName>
    </recommendedName>
</protein>
<dbReference type="Proteomes" id="UP000296862">
    <property type="component" value="Chromosome"/>
</dbReference>
<dbReference type="EMBL" id="CP038810">
    <property type="protein sequence ID" value="QBZ98383.1"/>
    <property type="molecule type" value="Genomic_DNA"/>
</dbReference>
<gene>
    <name evidence="2" type="ORF">GS03_01888</name>
</gene>
<keyword evidence="1" id="KW-1133">Transmembrane helix</keyword>
<organism evidence="2 3">
    <name type="scientific">Flavobacterium sangjuense</name>
    <dbReference type="NCBI Taxonomy" id="2518177"/>
    <lineage>
        <taxon>Bacteria</taxon>
        <taxon>Pseudomonadati</taxon>
        <taxon>Bacteroidota</taxon>
        <taxon>Flavobacteriia</taxon>
        <taxon>Flavobacteriales</taxon>
        <taxon>Flavobacteriaceae</taxon>
        <taxon>Flavobacterium</taxon>
    </lineage>
</organism>
<feature type="transmembrane region" description="Helical" evidence="1">
    <location>
        <begin position="211"/>
        <end position="228"/>
    </location>
</feature>
<evidence type="ECO:0000313" key="3">
    <source>
        <dbReference type="Proteomes" id="UP000296862"/>
    </source>
</evidence>
<feature type="transmembrane region" description="Helical" evidence="1">
    <location>
        <begin position="263"/>
        <end position="279"/>
    </location>
</feature>
<feature type="transmembrane region" description="Helical" evidence="1">
    <location>
        <begin position="156"/>
        <end position="181"/>
    </location>
</feature>
<dbReference type="KEGG" id="fsn:GS03_01888"/>
<keyword evidence="3" id="KW-1185">Reference proteome</keyword>
<feature type="transmembrane region" description="Helical" evidence="1">
    <location>
        <begin position="7"/>
        <end position="26"/>
    </location>
</feature>
<proteinExistence type="predicted"/>
<name>A0A4P7PWM6_9FLAO</name>
<reference evidence="2 3" key="1">
    <citation type="submission" date="2019-04" db="EMBL/GenBank/DDBJ databases">
        <title>Flavobacterium sp. GS03.</title>
        <authorList>
            <person name="Kim H."/>
        </authorList>
    </citation>
    <scope>NUCLEOTIDE SEQUENCE [LARGE SCALE GENOMIC DNA]</scope>
    <source>
        <strain evidence="2 3">GS03</strain>
    </source>
</reference>
<keyword evidence="1" id="KW-0812">Transmembrane</keyword>
<dbReference type="RefSeq" id="WP_136152285.1">
    <property type="nucleotide sequence ID" value="NZ_CP038810.1"/>
</dbReference>
<evidence type="ECO:0000313" key="2">
    <source>
        <dbReference type="EMBL" id="QBZ98383.1"/>
    </source>
</evidence>